<dbReference type="GO" id="GO:0016705">
    <property type="term" value="F:oxidoreductase activity, acting on paired donors, with incorporation or reduction of molecular oxygen"/>
    <property type="evidence" value="ECO:0007669"/>
    <property type="project" value="InterPro"/>
</dbReference>
<dbReference type="Pfam" id="PF00067">
    <property type="entry name" value="p450"/>
    <property type="match status" value="1"/>
</dbReference>
<comment type="caution">
    <text evidence="10">The sequence shown here is derived from an EMBL/GenBank/DDBJ whole genome shotgun (WGS) entry which is preliminary data.</text>
</comment>
<organism evidence="10 11">
    <name type="scientific">Halocaridina rubra</name>
    <name type="common">Hawaiian red shrimp</name>
    <dbReference type="NCBI Taxonomy" id="373956"/>
    <lineage>
        <taxon>Eukaryota</taxon>
        <taxon>Metazoa</taxon>
        <taxon>Ecdysozoa</taxon>
        <taxon>Arthropoda</taxon>
        <taxon>Crustacea</taxon>
        <taxon>Multicrustacea</taxon>
        <taxon>Malacostraca</taxon>
        <taxon>Eumalacostraca</taxon>
        <taxon>Eucarida</taxon>
        <taxon>Decapoda</taxon>
        <taxon>Pleocyemata</taxon>
        <taxon>Caridea</taxon>
        <taxon>Atyoidea</taxon>
        <taxon>Atyidae</taxon>
        <taxon>Halocaridina</taxon>
    </lineage>
</organism>
<evidence type="ECO:0000256" key="3">
    <source>
        <dbReference type="ARBA" id="ARBA00022617"/>
    </source>
</evidence>
<dbReference type="PANTHER" id="PTHR24279">
    <property type="entry name" value="CYTOCHROME P450"/>
    <property type="match status" value="1"/>
</dbReference>
<accession>A0AAN9FTL5</accession>
<feature type="binding site" description="axial binding residue" evidence="8">
    <location>
        <position position="475"/>
    </location>
    <ligand>
        <name>heme</name>
        <dbReference type="ChEBI" id="CHEBI:30413"/>
    </ligand>
    <ligandPart>
        <name>Fe</name>
        <dbReference type="ChEBI" id="CHEBI:18248"/>
    </ligandPart>
</feature>
<dbReference type="PROSITE" id="PS00086">
    <property type="entry name" value="CYTOCHROME_P450"/>
    <property type="match status" value="1"/>
</dbReference>
<evidence type="ECO:0000256" key="5">
    <source>
        <dbReference type="ARBA" id="ARBA00023002"/>
    </source>
</evidence>
<evidence type="ECO:0008006" key="12">
    <source>
        <dbReference type="Google" id="ProtNLM"/>
    </source>
</evidence>
<protein>
    <recommendedName>
        <fullName evidence="12">Cytochrome P450</fullName>
    </recommendedName>
</protein>
<name>A0AAN9FTL5_HALRR</name>
<dbReference type="AlphaFoldDB" id="A0AAN9FTL5"/>
<evidence type="ECO:0000313" key="10">
    <source>
        <dbReference type="EMBL" id="KAK7086328.1"/>
    </source>
</evidence>
<dbReference type="InterPro" id="IPR017972">
    <property type="entry name" value="Cyt_P450_CS"/>
</dbReference>
<gene>
    <name evidence="10" type="ORF">SK128_002127</name>
</gene>
<evidence type="ECO:0000256" key="9">
    <source>
        <dbReference type="RuleBase" id="RU000461"/>
    </source>
</evidence>
<dbReference type="GO" id="GO:0004497">
    <property type="term" value="F:monooxygenase activity"/>
    <property type="evidence" value="ECO:0007669"/>
    <property type="project" value="UniProtKB-KW"/>
</dbReference>
<dbReference type="PRINTS" id="PR00385">
    <property type="entry name" value="P450"/>
</dbReference>
<evidence type="ECO:0000256" key="2">
    <source>
        <dbReference type="ARBA" id="ARBA00010617"/>
    </source>
</evidence>
<keyword evidence="6 8" id="KW-0408">Iron</keyword>
<keyword evidence="3 8" id="KW-0349">Heme</keyword>
<proteinExistence type="inferred from homology"/>
<evidence type="ECO:0000256" key="7">
    <source>
        <dbReference type="ARBA" id="ARBA00023033"/>
    </source>
</evidence>
<reference evidence="10 11" key="1">
    <citation type="submission" date="2023-11" db="EMBL/GenBank/DDBJ databases">
        <title>Halocaridina rubra genome assembly.</title>
        <authorList>
            <person name="Smith C."/>
        </authorList>
    </citation>
    <scope>NUCLEOTIDE SEQUENCE [LARGE SCALE GENOMIC DNA]</scope>
    <source>
        <strain evidence="10">EP-1</strain>
        <tissue evidence="10">Whole</tissue>
    </source>
</reference>
<dbReference type="InterPro" id="IPR036396">
    <property type="entry name" value="Cyt_P450_sf"/>
</dbReference>
<sequence length="527" mass="60917">MTLIKQAERISRLTTVYSRHFGTFSSLQQQLSADSAIEKPSLQDATLKPASEIPGPKRWPFVGCLFSMLLDKDFDNKRIHIYWKKMAEKYNPIMRLDTPMYPPIVASLDPEDCETVARNTMENPVRLAFFALEKIRQDAVDNYFDKKCGLLTENYEEWKRVRTRVQTPMLKAKNVTSYLPQMDKVTLEFIERIASLQKTHGEMPANFQTELYKWALESVSLVALNRRMGCLDPNLSDDSEPMRLIRQANNIFDALNDTEVSAQLWRIYPNAAYRKLQKSHDEFLKIADHNIQETEKRLLAKDPNSEDDLTLMETLLLTDGLTRKDVVTLILDMLFAGIDTTSHTMAFTLYLLAKNPECQAKLQAEIDKVLGDHQGPITTKHLGQLSYLKAVLKESLRVFPLTLGNARLLLKDTVLSGYLIPKGFIAITLNMFIGHDEKYFPRAKEFIPERWLRHKPLGPMHPYASLPFGLGTRMCIGRRIAEQEMYTLLTRIMQRYHVDYKYKDMDVVTRMVFVPSEPLKFSFTERK</sequence>
<dbReference type="FunFam" id="1.10.630.10:FF:000006">
    <property type="entry name" value="Cytochrome P450 302a1, mitochondrial"/>
    <property type="match status" value="1"/>
</dbReference>
<evidence type="ECO:0000256" key="4">
    <source>
        <dbReference type="ARBA" id="ARBA00022723"/>
    </source>
</evidence>
<evidence type="ECO:0000256" key="8">
    <source>
        <dbReference type="PIRSR" id="PIRSR602401-1"/>
    </source>
</evidence>
<dbReference type="Gene3D" id="1.10.630.10">
    <property type="entry name" value="Cytochrome P450"/>
    <property type="match status" value="1"/>
</dbReference>
<dbReference type="PANTHER" id="PTHR24279:SF120">
    <property type="entry name" value="CYTOCHROME P450"/>
    <property type="match status" value="1"/>
</dbReference>
<evidence type="ECO:0000256" key="1">
    <source>
        <dbReference type="ARBA" id="ARBA00001971"/>
    </source>
</evidence>
<evidence type="ECO:0000256" key="6">
    <source>
        <dbReference type="ARBA" id="ARBA00023004"/>
    </source>
</evidence>
<dbReference type="Proteomes" id="UP001381693">
    <property type="component" value="Unassembled WGS sequence"/>
</dbReference>
<dbReference type="InterPro" id="IPR050479">
    <property type="entry name" value="CYP11_CYP27_families"/>
</dbReference>
<comment type="similarity">
    <text evidence="2 9">Belongs to the cytochrome P450 family.</text>
</comment>
<dbReference type="GO" id="GO:0005506">
    <property type="term" value="F:iron ion binding"/>
    <property type="evidence" value="ECO:0007669"/>
    <property type="project" value="InterPro"/>
</dbReference>
<comment type="cofactor">
    <cofactor evidence="1 8">
        <name>heme</name>
        <dbReference type="ChEBI" id="CHEBI:30413"/>
    </cofactor>
</comment>
<dbReference type="InterPro" id="IPR001128">
    <property type="entry name" value="Cyt_P450"/>
</dbReference>
<keyword evidence="7 9" id="KW-0503">Monooxygenase</keyword>
<keyword evidence="11" id="KW-1185">Reference proteome</keyword>
<keyword evidence="4 8" id="KW-0479">Metal-binding</keyword>
<keyword evidence="5 9" id="KW-0560">Oxidoreductase</keyword>
<dbReference type="CDD" id="cd11054">
    <property type="entry name" value="CYP24A1-like"/>
    <property type="match status" value="1"/>
</dbReference>
<dbReference type="PRINTS" id="PR00463">
    <property type="entry name" value="EP450I"/>
</dbReference>
<evidence type="ECO:0000313" key="11">
    <source>
        <dbReference type="Proteomes" id="UP001381693"/>
    </source>
</evidence>
<dbReference type="EMBL" id="JAXCGZ010000245">
    <property type="protein sequence ID" value="KAK7086328.1"/>
    <property type="molecule type" value="Genomic_DNA"/>
</dbReference>
<dbReference type="SUPFAM" id="SSF48264">
    <property type="entry name" value="Cytochrome P450"/>
    <property type="match status" value="1"/>
</dbReference>
<dbReference type="GO" id="GO:0020037">
    <property type="term" value="F:heme binding"/>
    <property type="evidence" value="ECO:0007669"/>
    <property type="project" value="InterPro"/>
</dbReference>
<dbReference type="InterPro" id="IPR002401">
    <property type="entry name" value="Cyt_P450_E_grp-I"/>
</dbReference>